<evidence type="ECO:0000313" key="16">
    <source>
        <dbReference type="Proteomes" id="UP000235965"/>
    </source>
</evidence>
<dbReference type="OrthoDB" id="6512771at2759"/>
<reference evidence="15 16" key="1">
    <citation type="submission" date="2017-12" db="EMBL/GenBank/DDBJ databases">
        <title>Hemimetabolous genomes reveal molecular basis of termite eusociality.</title>
        <authorList>
            <person name="Harrison M.C."/>
            <person name="Jongepier E."/>
            <person name="Robertson H.M."/>
            <person name="Arning N."/>
            <person name="Bitard-Feildel T."/>
            <person name="Chao H."/>
            <person name="Childers C.P."/>
            <person name="Dinh H."/>
            <person name="Doddapaneni H."/>
            <person name="Dugan S."/>
            <person name="Gowin J."/>
            <person name="Greiner C."/>
            <person name="Han Y."/>
            <person name="Hu H."/>
            <person name="Hughes D.S.T."/>
            <person name="Huylmans A.-K."/>
            <person name="Kemena C."/>
            <person name="Kremer L.P.M."/>
            <person name="Lee S.L."/>
            <person name="Lopez-Ezquerra A."/>
            <person name="Mallet L."/>
            <person name="Monroy-Kuhn J.M."/>
            <person name="Moser A."/>
            <person name="Murali S.C."/>
            <person name="Muzny D.M."/>
            <person name="Otani S."/>
            <person name="Piulachs M.-D."/>
            <person name="Poelchau M."/>
            <person name="Qu J."/>
            <person name="Schaub F."/>
            <person name="Wada-Katsumata A."/>
            <person name="Worley K.C."/>
            <person name="Xie Q."/>
            <person name="Ylla G."/>
            <person name="Poulsen M."/>
            <person name="Gibbs R.A."/>
            <person name="Schal C."/>
            <person name="Richards S."/>
            <person name="Belles X."/>
            <person name="Korb J."/>
            <person name="Bornberg-Bauer E."/>
        </authorList>
    </citation>
    <scope>NUCLEOTIDE SEQUENCE [LARGE SCALE GENOMIC DNA]</scope>
    <source>
        <tissue evidence="15">Whole body</tissue>
    </source>
</reference>
<feature type="compositionally biased region" description="Basic and acidic residues" evidence="11">
    <location>
        <begin position="376"/>
        <end position="385"/>
    </location>
</feature>
<keyword evidence="5 10" id="KW-0863">Zinc-finger</keyword>
<feature type="compositionally biased region" description="Polar residues" evidence="11">
    <location>
        <begin position="323"/>
        <end position="347"/>
    </location>
</feature>
<evidence type="ECO:0000256" key="8">
    <source>
        <dbReference type="ARBA" id="ARBA00023163"/>
    </source>
</evidence>
<feature type="region of interest" description="Disordered" evidence="11">
    <location>
        <begin position="376"/>
        <end position="398"/>
    </location>
</feature>
<dbReference type="GO" id="GO:0005634">
    <property type="term" value="C:nucleus"/>
    <property type="evidence" value="ECO:0007669"/>
    <property type="project" value="UniProtKB-SubCell"/>
</dbReference>
<dbReference type="PROSITE" id="PS50089">
    <property type="entry name" value="ZF_RING_2"/>
    <property type="match status" value="1"/>
</dbReference>
<dbReference type="GO" id="GO:0000977">
    <property type="term" value="F:RNA polymerase II transcription regulatory region sequence-specific DNA binding"/>
    <property type="evidence" value="ECO:0007669"/>
    <property type="project" value="TreeGrafter"/>
</dbReference>
<feature type="domain" description="R3H" evidence="14">
    <location>
        <begin position="1041"/>
        <end position="1106"/>
    </location>
</feature>
<evidence type="ECO:0000313" key="15">
    <source>
        <dbReference type="EMBL" id="PNF27625.1"/>
    </source>
</evidence>
<dbReference type="InterPro" id="IPR001841">
    <property type="entry name" value="Znf_RING"/>
</dbReference>
<dbReference type="GO" id="GO:0000981">
    <property type="term" value="F:DNA-binding transcription factor activity, RNA polymerase II-specific"/>
    <property type="evidence" value="ECO:0007669"/>
    <property type="project" value="TreeGrafter"/>
</dbReference>
<dbReference type="InterPro" id="IPR000967">
    <property type="entry name" value="Znf_NFX1"/>
</dbReference>
<dbReference type="Proteomes" id="UP000235965">
    <property type="component" value="Unassembled WGS sequence"/>
</dbReference>
<dbReference type="InterPro" id="IPR036867">
    <property type="entry name" value="R3H_dom_sf"/>
</dbReference>
<accession>A0A2J7QGA5</accession>
<evidence type="ECO:0000256" key="7">
    <source>
        <dbReference type="ARBA" id="ARBA00023015"/>
    </source>
</evidence>
<evidence type="ECO:0000256" key="1">
    <source>
        <dbReference type="ARBA" id="ARBA00004123"/>
    </source>
</evidence>
<evidence type="ECO:0000256" key="5">
    <source>
        <dbReference type="ARBA" id="ARBA00022771"/>
    </source>
</evidence>
<evidence type="ECO:0000256" key="11">
    <source>
        <dbReference type="SAM" id="MobiDB-lite"/>
    </source>
</evidence>
<keyword evidence="8" id="KW-0804">Transcription</keyword>
<comment type="similarity">
    <text evidence="2">Belongs to the NFX1 family.</text>
</comment>
<dbReference type="InterPro" id="IPR019787">
    <property type="entry name" value="Znf_PHD-finger"/>
</dbReference>
<name>A0A2J7QGA5_9NEOP</name>
<dbReference type="InterPro" id="IPR034076">
    <property type="entry name" value="R3H_NF-X1"/>
</dbReference>
<dbReference type="Pfam" id="PF01422">
    <property type="entry name" value="zf-NF-X1"/>
    <property type="match status" value="8"/>
</dbReference>
<dbReference type="SMART" id="SM00184">
    <property type="entry name" value="RING"/>
    <property type="match status" value="1"/>
</dbReference>
<feature type="domain" description="RING-type" evidence="13">
    <location>
        <begin position="412"/>
        <end position="459"/>
    </location>
</feature>
<evidence type="ECO:0000256" key="3">
    <source>
        <dbReference type="ARBA" id="ARBA00022723"/>
    </source>
</evidence>
<dbReference type="GO" id="GO:0008270">
    <property type="term" value="F:zinc ion binding"/>
    <property type="evidence" value="ECO:0007669"/>
    <property type="project" value="UniProtKB-KW"/>
</dbReference>
<evidence type="ECO:0000259" key="14">
    <source>
        <dbReference type="PROSITE" id="PS51061"/>
    </source>
</evidence>
<feature type="compositionally biased region" description="Low complexity" evidence="11">
    <location>
        <begin position="247"/>
        <end position="261"/>
    </location>
</feature>
<feature type="domain" description="PHD-type" evidence="12">
    <location>
        <begin position="409"/>
        <end position="461"/>
    </location>
</feature>
<feature type="compositionally biased region" description="Polar residues" evidence="11">
    <location>
        <begin position="262"/>
        <end position="272"/>
    </location>
</feature>
<dbReference type="SUPFAM" id="SSF82708">
    <property type="entry name" value="R3H domain"/>
    <property type="match status" value="1"/>
</dbReference>
<keyword evidence="4" id="KW-0677">Repeat</keyword>
<dbReference type="STRING" id="105785.A0A2J7QGA5"/>
<dbReference type="SMART" id="SM00438">
    <property type="entry name" value="ZnF_NFX"/>
    <property type="match status" value="9"/>
</dbReference>
<protein>
    <submittedName>
        <fullName evidence="15">Protein shuttle craft</fullName>
    </submittedName>
</protein>
<evidence type="ECO:0000256" key="6">
    <source>
        <dbReference type="ARBA" id="ARBA00022833"/>
    </source>
</evidence>
<keyword evidence="9" id="KW-0539">Nucleus</keyword>
<evidence type="ECO:0000256" key="4">
    <source>
        <dbReference type="ARBA" id="ARBA00022737"/>
    </source>
</evidence>
<dbReference type="CDD" id="cd16696">
    <property type="entry name" value="RING-CH-C4HC3_NFX1"/>
    <property type="match status" value="1"/>
</dbReference>
<keyword evidence="16" id="KW-1185">Reference proteome</keyword>
<dbReference type="PROSITE" id="PS50016">
    <property type="entry name" value="ZF_PHD_2"/>
    <property type="match status" value="1"/>
</dbReference>
<dbReference type="CDD" id="cd02643">
    <property type="entry name" value="R3H_NF-X1"/>
    <property type="match status" value="1"/>
</dbReference>
<dbReference type="InParanoid" id="A0A2J7QGA5"/>
<dbReference type="PANTHER" id="PTHR12360:SF12">
    <property type="entry name" value="TRANSCRIPTIONAL REPRESSOR NF-X1"/>
    <property type="match status" value="1"/>
</dbReference>
<gene>
    <name evidence="15" type="primary">stc_1</name>
    <name evidence="15" type="ORF">B7P43_G15400</name>
</gene>
<sequence>MQSKMASREGSYFGGEKQKYNYLPYGYGGSNVQPFSGASVGWSSYPISVPGPQTPVDGLQQLSTSSFTYQPLQPVSSNFVNQTMHGTNTNGRYFFEEFKTNLNPNDVRLEVAASSSLTPTAGEFIPRPISLQLDSKLGGGAEEVDTNCGKVSEECRPLTSNSYNNCDRGSHVFRRHGGSDSKYFHSTRNPPCGPVHNDVYVNRRGNARAVLQNTATNSKSYNMEKAKNQDRQRLLAEAAAFLTSSGSSSVVPVSDVNSNSSTEMKQQNMNVTSQCRHKYKGEFNRSFMPPNKHNGDASGVNFKNYIQQQQQENLGQSKRRNDGSCNQYNQGGSRNERNVTLSKTSNGNKLNHQYRLASYNSGYSFRGAGTLECASPRKEADHSGDHSVNTTDDGASQRERLTEQLTRGMLECLVCCDRVRQHDAVWSCTNCYHVLHLKCIKKWAKSSKAESGWRCPACQNVTSKIPHEYHCFCGKMRDPEWNRMDAAHTCGQVCGRSQNARHPDCTHRCTLLCHPGPCPDCTVQVNRKCGCGKKLHLVKCGSDQPLLCGGVCAKDLNCGVHYCPNNCHTGNCSECQEKVTQECHCGKEVREVLCTRESSASKYFSCGGVCERKLSCGNHPCGLKCHPGPCPDCELSPDKVTHCPCGKMSLADKQIRSNCLDPIPTCEQKCNKRLQCGQPSDPHLCQLDCHSGPCPVCPLTTMVKCRCGNMDREILCQDLTTKADDARCEKKCTKKRSCGKHKCNQLCCIDQDHVCPLPCNHQLNCGQHRCEDTCHRGHCPPCWRTSFDELYCECGSSVLYPPIPCGTRRPECSRPCSRPHSCEHPALHNCHSQPVCPPCTVLTQKYCYGKHELRKSVPCYQTELSCGLPCNVNLPCGRHRCILPCHKGPCLKEGQTCTQPCTTPRSLCGHNCAAPCHDGPCPDTLCKEMVKVTCECRHRSMSRACSDNTKEYQRIATSLLASKMADMQLGHSVDITDILGNPSTRKMSLKTLDCTEECRVIERNRRLAIGLQIRNPDLSAKLTPRYSEFMRQWAKKDPHFCSMVHDKLTELVQLAKQSKQKSRSYSFDSMKRDKRHFVHEYCEHFGCESVAYDQEPKRNVVATAARDKAWLPSMSLLEVIQRENGQRKIPKPVISKAHSPSQRAMDILPVKCSHSQLTSSAVKSASSIPAIKSSPEEEEIDYFDFS</sequence>
<dbReference type="PROSITE" id="PS51061">
    <property type="entry name" value="R3H"/>
    <property type="match status" value="1"/>
</dbReference>
<dbReference type="PANTHER" id="PTHR12360">
    <property type="entry name" value="NUCLEAR TRANSCRIPTION FACTOR, X-BOX BINDING 1 NFX1"/>
    <property type="match status" value="1"/>
</dbReference>
<dbReference type="Gene3D" id="3.30.1370.50">
    <property type="entry name" value="R3H-like domain"/>
    <property type="match status" value="1"/>
</dbReference>
<evidence type="ECO:0000259" key="13">
    <source>
        <dbReference type="PROSITE" id="PS50089"/>
    </source>
</evidence>
<organism evidence="15 16">
    <name type="scientific">Cryptotermes secundus</name>
    <dbReference type="NCBI Taxonomy" id="105785"/>
    <lineage>
        <taxon>Eukaryota</taxon>
        <taxon>Metazoa</taxon>
        <taxon>Ecdysozoa</taxon>
        <taxon>Arthropoda</taxon>
        <taxon>Hexapoda</taxon>
        <taxon>Insecta</taxon>
        <taxon>Pterygota</taxon>
        <taxon>Neoptera</taxon>
        <taxon>Polyneoptera</taxon>
        <taxon>Dictyoptera</taxon>
        <taxon>Blattodea</taxon>
        <taxon>Blattoidea</taxon>
        <taxon>Termitoidae</taxon>
        <taxon>Kalotermitidae</taxon>
        <taxon>Cryptotermitinae</taxon>
        <taxon>Cryptotermes</taxon>
    </lineage>
</organism>
<dbReference type="GO" id="GO:0000122">
    <property type="term" value="P:negative regulation of transcription by RNA polymerase II"/>
    <property type="evidence" value="ECO:0007669"/>
    <property type="project" value="TreeGrafter"/>
</dbReference>
<dbReference type="Pfam" id="PF01424">
    <property type="entry name" value="R3H"/>
    <property type="match status" value="1"/>
</dbReference>
<keyword evidence="6" id="KW-0862">Zinc</keyword>
<dbReference type="InterPro" id="IPR001374">
    <property type="entry name" value="R3H_dom"/>
</dbReference>
<feature type="region of interest" description="Disordered" evidence="11">
    <location>
        <begin position="247"/>
        <end position="272"/>
    </location>
</feature>
<feature type="region of interest" description="Disordered" evidence="11">
    <location>
        <begin position="309"/>
        <end position="347"/>
    </location>
</feature>
<keyword evidence="3" id="KW-0479">Metal-binding</keyword>
<comment type="subcellular location">
    <subcellularLocation>
        <location evidence="1">Nucleus</location>
    </subcellularLocation>
</comment>
<evidence type="ECO:0000256" key="2">
    <source>
        <dbReference type="ARBA" id="ARBA00007269"/>
    </source>
</evidence>
<evidence type="ECO:0000256" key="10">
    <source>
        <dbReference type="PROSITE-ProRule" id="PRU00175"/>
    </source>
</evidence>
<comment type="caution">
    <text evidence="15">The sequence shown here is derived from an EMBL/GenBank/DDBJ whole genome shotgun (WGS) entry which is preliminary data.</text>
</comment>
<dbReference type="InterPro" id="IPR034078">
    <property type="entry name" value="NFX1_fam"/>
</dbReference>
<dbReference type="AlphaFoldDB" id="A0A2J7QGA5"/>
<dbReference type="CDD" id="cd06008">
    <property type="entry name" value="NF-X1-zinc-finger"/>
    <property type="match status" value="7"/>
</dbReference>
<dbReference type="SUPFAM" id="SSF57850">
    <property type="entry name" value="RING/U-box"/>
    <property type="match status" value="1"/>
</dbReference>
<dbReference type="EMBL" id="NEVH01014379">
    <property type="protein sequence ID" value="PNF27625.1"/>
    <property type="molecule type" value="Genomic_DNA"/>
</dbReference>
<evidence type="ECO:0000256" key="9">
    <source>
        <dbReference type="ARBA" id="ARBA00023242"/>
    </source>
</evidence>
<evidence type="ECO:0000259" key="12">
    <source>
        <dbReference type="PROSITE" id="PS50016"/>
    </source>
</evidence>
<keyword evidence="7" id="KW-0805">Transcription regulation</keyword>
<dbReference type="FunCoup" id="A0A2J7QGA5">
    <property type="interactions" value="2485"/>
</dbReference>
<proteinExistence type="inferred from homology"/>
<dbReference type="SMART" id="SM00393">
    <property type="entry name" value="R3H"/>
    <property type="match status" value="1"/>
</dbReference>